<proteinExistence type="predicted"/>
<organism evidence="1 2">
    <name type="scientific">Ascaris lumbricoides</name>
    <name type="common">Giant roundworm</name>
    <dbReference type="NCBI Taxonomy" id="6252"/>
    <lineage>
        <taxon>Eukaryota</taxon>
        <taxon>Metazoa</taxon>
        <taxon>Ecdysozoa</taxon>
        <taxon>Nematoda</taxon>
        <taxon>Chromadorea</taxon>
        <taxon>Rhabditida</taxon>
        <taxon>Spirurina</taxon>
        <taxon>Ascaridomorpha</taxon>
        <taxon>Ascaridoidea</taxon>
        <taxon>Ascarididae</taxon>
        <taxon>Ascaris</taxon>
    </lineage>
</organism>
<accession>A0A0M3IM73</accession>
<dbReference type="WBParaSite" id="ALUE_0001985101-mRNA-1">
    <property type="protein sequence ID" value="ALUE_0001985101-mRNA-1"/>
    <property type="gene ID" value="ALUE_0001985101"/>
</dbReference>
<dbReference type="AlphaFoldDB" id="A0A0M3IM73"/>
<protein>
    <submittedName>
        <fullName evidence="2">Uncharacterized protein</fullName>
    </submittedName>
</protein>
<sequence>MDTGRCSNRERVERIQATDSLSTVPPNTILSFASSKVSITFDYRFLYFGSHA</sequence>
<evidence type="ECO:0000313" key="2">
    <source>
        <dbReference type="WBParaSite" id="ALUE_0001985101-mRNA-1"/>
    </source>
</evidence>
<dbReference type="Proteomes" id="UP000036681">
    <property type="component" value="Unplaced"/>
</dbReference>
<name>A0A0M3IM73_ASCLU</name>
<keyword evidence="1" id="KW-1185">Reference proteome</keyword>
<reference evidence="2" key="1">
    <citation type="submission" date="2017-02" db="UniProtKB">
        <authorList>
            <consortium name="WormBaseParasite"/>
        </authorList>
    </citation>
    <scope>IDENTIFICATION</scope>
</reference>
<evidence type="ECO:0000313" key="1">
    <source>
        <dbReference type="Proteomes" id="UP000036681"/>
    </source>
</evidence>